<evidence type="ECO:0000313" key="7">
    <source>
        <dbReference type="EMBL" id="CED82672.1"/>
    </source>
</evidence>
<keyword evidence="4 5" id="KW-0472">Membrane</keyword>
<dbReference type="PANTHER" id="PTHR43394:SF18">
    <property type="entry name" value="ABC TRANSPORTER B FAMILY MEMBER 11-LIKE"/>
    <property type="match status" value="1"/>
</dbReference>
<organism evidence="7">
    <name type="scientific">Phaffia rhodozyma</name>
    <name type="common">Yeast</name>
    <name type="synonym">Xanthophyllomyces dendrorhous</name>
    <dbReference type="NCBI Taxonomy" id="264483"/>
    <lineage>
        <taxon>Eukaryota</taxon>
        <taxon>Fungi</taxon>
        <taxon>Dikarya</taxon>
        <taxon>Basidiomycota</taxon>
        <taxon>Agaricomycotina</taxon>
        <taxon>Tremellomycetes</taxon>
        <taxon>Cystofilobasidiales</taxon>
        <taxon>Mrakiaceae</taxon>
        <taxon>Phaffia</taxon>
    </lineage>
</organism>
<reference evidence="7" key="1">
    <citation type="submission" date="2014-08" db="EMBL/GenBank/DDBJ databases">
        <authorList>
            <person name="Sharma Rahul"/>
            <person name="Thines Marco"/>
        </authorList>
    </citation>
    <scope>NUCLEOTIDE SEQUENCE</scope>
</reference>
<feature type="transmembrane region" description="Helical" evidence="5">
    <location>
        <begin position="63"/>
        <end position="87"/>
    </location>
</feature>
<dbReference type="GO" id="GO:0016020">
    <property type="term" value="C:membrane"/>
    <property type="evidence" value="ECO:0007669"/>
    <property type="project" value="UniProtKB-SubCell"/>
</dbReference>
<dbReference type="InterPro" id="IPR039421">
    <property type="entry name" value="Type_1_exporter"/>
</dbReference>
<name>A0A0F7SKK6_PHARH</name>
<proteinExistence type="predicted"/>
<feature type="transmembrane region" description="Helical" evidence="5">
    <location>
        <begin position="289"/>
        <end position="310"/>
    </location>
</feature>
<dbReference type="AlphaFoldDB" id="A0A0F7SKK6"/>
<dbReference type="InterPro" id="IPR011527">
    <property type="entry name" value="ABC1_TM_dom"/>
</dbReference>
<dbReference type="SUPFAM" id="SSF90123">
    <property type="entry name" value="ABC transporter transmembrane region"/>
    <property type="match status" value="1"/>
</dbReference>
<dbReference type="GO" id="GO:0005524">
    <property type="term" value="F:ATP binding"/>
    <property type="evidence" value="ECO:0007669"/>
    <property type="project" value="InterPro"/>
</dbReference>
<dbReference type="EMBL" id="LN483142">
    <property type="protein sequence ID" value="CED82672.1"/>
    <property type="molecule type" value="Genomic_DNA"/>
</dbReference>
<evidence type="ECO:0000256" key="5">
    <source>
        <dbReference type="SAM" id="Phobius"/>
    </source>
</evidence>
<dbReference type="Gene3D" id="1.20.1560.10">
    <property type="entry name" value="ABC transporter type 1, transmembrane domain"/>
    <property type="match status" value="1"/>
</dbReference>
<comment type="subcellular location">
    <subcellularLocation>
        <location evidence="1">Membrane</location>
        <topology evidence="1">Multi-pass membrane protein</topology>
    </subcellularLocation>
</comment>
<feature type="transmembrane region" description="Helical" evidence="5">
    <location>
        <begin position="112"/>
        <end position="138"/>
    </location>
</feature>
<sequence>MPMVTAPAIGSSQSQDRYALQAADELVKQRQYASIIKNVPELKKFEPLPGVLYFLSYATRADLILYALGLVGSLCCALPTILVDYMYGQWTSGLVQNGRTGSPEEIRMVSRFTALIMLATGLGFWVFSSVFFGCFALASSRMCARIRIAYISSVTAQDSARFESVGAGEVGSRLAKGIRCLQIGIREILGFLLWSIGTICSSLVMAFKVSPQVGGVLFGIFPFAGILPYLSTEFSSRPFAKISRMEGHAALFLEQVLSTVRIVKVLQASDTLVSVYDSYLRKIEKDGNIVVLSKGFAFSTACFSVFAAYALCFYRGGVRVAYHGLSSGNLFTSFFSTYSAIFAVISILSHLTMLHEAFAAQAQVRAEIERISEIDYQNPAGLTTLPSVNLGIKRGHYNKVSKKLTAGKVTAFVGASGSGKFTLVALMATVLQDPALFAGSILDNVAICLTGTPDEYAADRKNEARLPEGLDTMINGMKTGLLSGGQRQRQWLAVARALVRRSNLLILERVPKSTSDLSLKTRTS</sequence>
<dbReference type="Gene3D" id="3.40.50.300">
    <property type="entry name" value="P-loop containing nucleotide triphosphate hydrolases"/>
    <property type="match status" value="1"/>
</dbReference>
<keyword evidence="2 5" id="KW-0812">Transmembrane</keyword>
<keyword evidence="3 5" id="KW-1133">Transmembrane helix</keyword>
<dbReference type="InterPro" id="IPR036640">
    <property type="entry name" value="ABC1_TM_sf"/>
</dbReference>
<evidence type="ECO:0000259" key="6">
    <source>
        <dbReference type="PROSITE" id="PS50929"/>
    </source>
</evidence>
<feature type="domain" description="ABC transmembrane type-1" evidence="6">
    <location>
        <begin position="67"/>
        <end position="356"/>
    </location>
</feature>
<feature type="transmembrane region" description="Helical" evidence="5">
    <location>
        <begin position="213"/>
        <end position="231"/>
    </location>
</feature>
<dbReference type="Pfam" id="PF00664">
    <property type="entry name" value="ABC_membrane"/>
    <property type="match status" value="1"/>
</dbReference>
<feature type="transmembrane region" description="Helical" evidence="5">
    <location>
        <begin position="330"/>
        <end position="348"/>
    </location>
</feature>
<dbReference type="PROSITE" id="PS50929">
    <property type="entry name" value="ABC_TM1F"/>
    <property type="match status" value="1"/>
</dbReference>
<dbReference type="PANTHER" id="PTHR43394">
    <property type="entry name" value="ATP-DEPENDENT PERMEASE MDL1, MITOCHONDRIAL"/>
    <property type="match status" value="1"/>
</dbReference>
<evidence type="ECO:0000256" key="3">
    <source>
        <dbReference type="ARBA" id="ARBA00022989"/>
    </source>
</evidence>
<evidence type="ECO:0000256" key="2">
    <source>
        <dbReference type="ARBA" id="ARBA00022692"/>
    </source>
</evidence>
<feature type="transmembrane region" description="Helical" evidence="5">
    <location>
        <begin position="188"/>
        <end position="207"/>
    </location>
</feature>
<dbReference type="InterPro" id="IPR027417">
    <property type="entry name" value="P-loop_NTPase"/>
</dbReference>
<dbReference type="GO" id="GO:0015421">
    <property type="term" value="F:ABC-type oligopeptide transporter activity"/>
    <property type="evidence" value="ECO:0007669"/>
    <property type="project" value="TreeGrafter"/>
</dbReference>
<dbReference type="CDD" id="cd18577">
    <property type="entry name" value="ABC_6TM_Pgp_ABCB1_D1_like"/>
    <property type="match status" value="1"/>
</dbReference>
<accession>A0A0F7SKK6</accession>
<evidence type="ECO:0000256" key="1">
    <source>
        <dbReference type="ARBA" id="ARBA00004141"/>
    </source>
</evidence>
<evidence type="ECO:0000256" key="4">
    <source>
        <dbReference type="ARBA" id="ARBA00023136"/>
    </source>
</evidence>
<protein>
    <submittedName>
        <fullName evidence="7">Multidrug/pheromone exporter, ABC superfamily</fullName>
    </submittedName>
</protein>
<dbReference type="SUPFAM" id="SSF52540">
    <property type="entry name" value="P-loop containing nucleoside triphosphate hydrolases"/>
    <property type="match status" value="1"/>
</dbReference>